<keyword evidence="2" id="KW-1133">Transmembrane helix</keyword>
<feature type="coiled-coil region" evidence="1">
    <location>
        <begin position="20"/>
        <end position="76"/>
    </location>
</feature>
<evidence type="ECO:0000313" key="4">
    <source>
        <dbReference type="Proteomes" id="UP000092714"/>
    </source>
</evidence>
<evidence type="ECO:0000256" key="2">
    <source>
        <dbReference type="SAM" id="Phobius"/>
    </source>
</evidence>
<accession>A0A1B8RQ75</accession>
<organism evidence="3 4">
    <name type="scientific">Clostridium paraputrificum</name>
    <dbReference type="NCBI Taxonomy" id="29363"/>
    <lineage>
        <taxon>Bacteria</taxon>
        <taxon>Bacillati</taxon>
        <taxon>Bacillota</taxon>
        <taxon>Clostridia</taxon>
        <taxon>Eubacteriales</taxon>
        <taxon>Clostridiaceae</taxon>
        <taxon>Clostridium</taxon>
    </lineage>
</organism>
<dbReference type="OrthoDB" id="419785at186801"/>
<keyword evidence="2" id="KW-0472">Membrane</keyword>
<dbReference type="eggNOG" id="ENOG5032RY0">
    <property type="taxonomic scope" value="Bacteria"/>
</dbReference>
<dbReference type="AlphaFoldDB" id="A0A1B8RQ75"/>
<sequence length="240" mass="27928">MGYKDILKKYKSGELNEGEKAKIEEEIEKVEAINEYLNDKIDEELFGTNKVEEYNLDEMGKEQDELTININKAINNKLKKYAIIVASSVVTFIMFIYIILSPIMNLIFYNPAKEIKVNNGSINQIAIPIFAYMDLHSVDRGFIYKPKIEKEGFGKYQITLETQLDSHFEKRTATIKRVRLVNEGDYGFLYPGSGMKWGTFSFNRQVGSDYKSEDRAREIFDDLKPTTKERWLFLLKIILL</sequence>
<dbReference type="Proteomes" id="UP000092714">
    <property type="component" value="Unassembled WGS sequence"/>
</dbReference>
<evidence type="ECO:0000256" key="1">
    <source>
        <dbReference type="SAM" id="Coils"/>
    </source>
</evidence>
<evidence type="ECO:0000313" key="3">
    <source>
        <dbReference type="EMBL" id="OBY10884.1"/>
    </source>
</evidence>
<keyword evidence="2" id="KW-0812">Transmembrane</keyword>
<comment type="caution">
    <text evidence="3">The sequence shown here is derived from an EMBL/GenBank/DDBJ whole genome shotgun (WGS) entry which is preliminary data.</text>
</comment>
<dbReference type="RefSeq" id="WP_065254561.1">
    <property type="nucleotide sequence ID" value="NZ_JAQLHL010000001.1"/>
</dbReference>
<feature type="transmembrane region" description="Helical" evidence="2">
    <location>
        <begin position="81"/>
        <end position="100"/>
    </location>
</feature>
<name>A0A1B8RQ75_9CLOT</name>
<keyword evidence="1" id="KW-0175">Coiled coil</keyword>
<proteinExistence type="predicted"/>
<protein>
    <submittedName>
        <fullName evidence="3">Uncharacterized protein</fullName>
    </submittedName>
</protein>
<dbReference type="EMBL" id="MAPZ01000019">
    <property type="protein sequence ID" value="OBY10884.1"/>
    <property type="molecule type" value="Genomic_DNA"/>
</dbReference>
<reference evidence="3 4" key="1">
    <citation type="submission" date="2016-06" db="EMBL/GenBank/DDBJ databases">
        <authorList>
            <person name="Kjaerup R.B."/>
            <person name="Dalgaard T.S."/>
            <person name="Juul-Madsen H.R."/>
        </authorList>
    </citation>
    <scope>NUCLEOTIDE SEQUENCE [LARGE SCALE GENOMIC DNA]</scope>
    <source>
        <strain evidence="3 4">373-A1</strain>
    </source>
</reference>
<gene>
    <name evidence="3" type="ORF">CP373A1_10310</name>
</gene>
<keyword evidence="4" id="KW-1185">Reference proteome</keyword>